<evidence type="ECO:0000256" key="1">
    <source>
        <dbReference type="ARBA" id="ARBA00006817"/>
    </source>
</evidence>
<name>A0ABT1JEH0_ACTCY</name>
<keyword evidence="4" id="KW-1185">Reference proteome</keyword>
<dbReference type="InterPro" id="IPR023393">
    <property type="entry name" value="START-like_dom_sf"/>
</dbReference>
<feature type="domain" description="Activator of Hsp90 ATPase homologue 1/2-like C-terminal" evidence="2">
    <location>
        <begin position="32"/>
        <end position="119"/>
    </location>
</feature>
<dbReference type="InterPro" id="IPR013538">
    <property type="entry name" value="ASHA1/2-like_C"/>
</dbReference>
<evidence type="ECO:0000259" key="2">
    <source>
        <dbReference type="Pfam" id="PF08327"/>
    </source>
</evidence>
<dbReference type="Gene3D" id="3.30.530.20">
    <property type="match status" value="1"/>
</dbReference>
<dbReference type="EMBL" id="AUBJ02000001">
    <property type="protein sequence ID" value="MCP2330890.1"/>
    <property type="molecule type" value="Genomic_DNA"/>
</dbReference>
<protein>
    <submittedName>
        <fullName evidence="3">Conserved protein YndB, AHSA1/START domain</fullName>
    </submittedName>
</protein>
<reference evidence="3 4" key="1">
    <citation type="submission" date="2013-07" db="EMBL/GenBank/DDBJ databases">
        <authorList>
            <consortium name="DOE Joint Genome Institute"/>
            <person name="Reeve W."/>
            <person name="Huntemann M."/>
            <person name="Han J."/>
            <person name="Chen A."/>
            <person name="Kyrpides N."/>
            <person name="Mavromatis K."/>
            <person name="Markowitz V."/>
            <person name="Palaniappan K."/>
            <person name="Ivanova N."/>
            <person name="Schaumberg A."/>
            <person name="Pati A."/>
            <person name="Liolios K."/>
            <person name="Nordberg H.P."/>
            <person name="Cantor M.N."/>
            <person name="Hua S.X."/>
            <person name="Woyke T."/>
        </authorList>
    </citation>
    <scope>NUCLEOTIDE SEQUENCE [LARGE SCALE GENOMIC DNA]</scope>
    <source>
        <strain evidence="3 4">DSM 43889</strain>
    </source>
</reference>
<evidence type="ECO:0000313" key="3">
    <source>
        <dbReference type="EMBL" id="MCP2330890.1"/>
    </source>
</evidence>
<dbReference type="Pfam" id="PF08327">
    <property type="entry name" value="AHSA1"/>
    <property type="match status" value="1"/>
</dbReference>
<sequence>MDLLDHINRTHRAVKRGTEMNSVILTRAYDTTLPDLWDACVNPERLPRWFEPVSGDLREGGRYRLEGRGIEGTIEVCVPRERLRVTWEDSGAGSFVEVSLREEGDQAVLRVEHVQAGGDFWNTFGPSATGVGWDGSVLSLALHLAGDPRATPEEMAKVGASEEGVEFMRRTAAAWADADVEAGADPDHARQTSDRTFAFYTGAEQ</sequence>
<proteinExistence type="inferred from homology"/>
<gene>
    <name evidence="3" type="ORF">G443_001160</name>
</gene>
<dbReference type="RefSeq" id="WP_026420165.1">
    <property type="nucleotide sequence ID" value="NZ_AUBJ02000001.1"/>
</dbReference>
<dbReference type="Proteomes" id="UP000791080">
    <property type="component" value="Unassembled WGS sequence"/>
</dbReference>
<comment type="caution">
    <text evidence="3">The sequence shown here is derived from an EMBL/GenBank/DDBJ whole genome shotgun (WGS) entry which is preliminary data.</text>
</comment>
<dbReference type="SUPFAM" id="SSF55961">
    <property type="entry name" value="Bet v1-like"/>
    <property type="match status" value="1"/>
</dbReference>
<reference evidence="3 4" key="2">
    <citation type="submission" date="2022-06" db="EMBL/GenBank/DDBJ databases">
        <title>Genomic Encyclopedia of Type Strains, Phase I: the one thousand microbial genomes (KMG-I) project.</title>
        <authorList>
            <person name="Kyrpides N."/>
        </authorList>
    </citation>
    <scope>NUCLEOTIDE SEQUENCE [LARGE SCALE GENOMIC DNA]</scope>
    <source>
        <strain evidence="3 4">DSM 43889</strain>
    </source>
</reference>
<comment type="similarity">
    <text evidence="1">Belongs to the AHA1 family.</text>
</comment>
<accession>A0ABT1JEH0</accession>
<organism evidence="3 4">
    <name type="scientific">Actinoalloteichus caeruleus DSM 43889</name>
    <dbReference type="NCBI Taxonomy" id="1120930"/>
    <lineage>
        <taxon>Bacteria</taxon>
        <taxon>Bacillati</taxon>
        <taxon>Actinomycetota</taxon>
        <taxon>Actinomycetes</taxon>
        <taxon>Pseudonocardiales</taxon>
        <taxon>Pseudonocardiaceae</taxon>
        <taxon>Actinoalloteichus</taxon>
        <taxon>Actinoalloteichus cyanogriseus</taxon>
    </lineage>
</organism>
<evidence type="ECO:0000313" key="4">
    <source>
        <dbReference type="Proteomes" id="UP000791080"/>
    </source>
</evidence>